<reference evidence="2" key="1">
    <citation type="submission" date="2020-07" db="EMBL/GenBank/DDBJ databases">
        <title>Multicomponent nature underlies the extraordinary mechanical properties of spider dragline silk.</title>
        <authorList>
            <person name="Kono N."/>
            <person name="Nakamura H."/>
            <person name="Mori M."/>
            <person name="Yoshida Y."/>
            <person name="Ohtoshi R."/>
            <person name="Malay A.D."/>
            <person name="Moran D.A.P."/>
            <person name="Tomita M."/>
            <person name="Numata K."/>
            <person name="Arakawa K."/>
        </authorList>
    </citation>
    <scope>NUCLEOTIDE SEQUENCE</scope>
</reference>
<evidence type="ECO:0000256" key="1">
    <source>
        <dbReference type="SAM" id="MobiDB-lite"/>
    </source>
</evidence>
<sequence length="107" mass="12003">MSVRSEKRHRKLLKQPDHRGNRSPHNIRLSAGGECRFKVALKRRAGNKIPCERSRLCRGRPVRRMQSRLGLCGSRCCVTGSTVGPVESLSASTELGLQAFKFRRGIC</sequence>
<gene>
    <name evidence="2" type="ORF">TNCT_328351</name>
</gene>
<dbReference type="EMBL" id="BMAO01036507">
    <property type="protein sequence ID" value="GFR11127.1"/>
    <property type="molecule type" value="Genomic_DNA"/>
</dbReference>
<dbReference type="Proteomes" id="UP000887116">
    <property type="component" value="Unassembled WGS sequence"/>
</dbReference>
<dbReference type="AlphaFoldDB" id="A0A8X6LJZ8"/>
<keyword evidence="3" id="KW-1185">Reference proteome</keyword>
<evidence type="ECO:0000313" key="2">
    <source>
        <dbReference type="EMBL" id="GFR11127.1"/>
    </source>
</evidence>
<feature type="region of interest" description="Disordered" evidence="1">
    <location>
        <begin position="1"/>
        <end position="26"/>
    </location>
</feature>
<protein>
    <submittedName>
        <fullName evidence="2">Uncharacterized protein</fullName>
    </submittedName>
</protein>
<organism evidence="2 3">
    <name type="scientific">Trichonephila clavata</name>
    <name type="common">Joro spider</name>
    <name type="synonym">Nephila clavata</name>
    <dbReference type="NCBI Taxonomy" id="2740835"/>
    <lineage>
        <taxon>Eukaryota</taxon>
        <taxon>Metazoa</taxon>
        <taxon>Ecdysozoa</taxon>
        <taxon>Arthropoda</taxon>
        <taxon>Chelicerata</taxon>
        <taxon>Arachnida</taxon>
        <taxon>Araneae</taxon>
        <taxon>Araneomorphae</taxon>
        <taxon>Entelegynae</taxon>
        <taxon>Araneoidea</taxon>
        <taxon>Nephilidae</taxon>
        <taxon>Trichonephila</taxon>
    </lineage>
</organism>
<evidence type="ECO:0000313" key="3">
    <source>
        <dbReference type="Proteomes" id="UP000887116"/>
    </source>
</evidence>
<comment type="caution">
    <text evidence="2">The sequence shown here is derived from an EMBL/GenBank/DDBJ whole genome shotgun (WGS) entry which is preliminary data.</text>
</comment>
<proteinExistence type="predicted"/>
<feature type="compositionally biased region" description="Basic residues" evidence="1">
    <location>
        <begin position="1"/>
        <end position="13"/>
    </location>
</feature>
<name>A0A8X6LJZ8_TRICU</name>
<accession>A0A8X6LJZ8</accession>